<keyword evidence="3" id="KW-1185">Reference proteome</keyword>
<comment type="caution">
    <text evidence="2">The sequence shown here is derived from an EMBL/GenBank/DDBJ whole genome shotgun (WGS) entry which is preliminary data.</text>
</comment>
<dbReference type="CDD" id="cd06260">
    <property type="entry name" value="DUF820-like"/>
    <property type="match status" value="1"/>
</dbReference>
<proteinExistence type="predicted"/>
<evidence type="ECO:0000259" key="1">
    <source>
        <dbReference type="Pfam" id="PF05685"/>
    </source>
</evidence>
<dbReference type="InterPro" id="IPR011335">
    <property type="entry name" value="Restrct_endonuc-II-like"/>
</dbReference>
<dbReference type="SUPFAM" id="SSF52980">
    <property type="entry name" value="Restriction endonuclease-like"/>
    <property type="match status" value="1"/>
</dbReference>
<dbReference type="Proteomes" id="UP000629098">
    <property type="component" value="Unassembled WGS sequence"/>
</dbReference>
<keyword evidence="2" id="KW-0255">Endonuclease</keyword>
<name>A0A8J7C463_9CYAN</name>
<dbReference type="RefSeq" id="WP_190825299.1">
    <property type="nucleotide sequence ID" value="NZ_CAWPPI010000012.1"/>
</dbReference>
<reference evidence="2" key="1">
    <citation type="submission" date="2020-09" db="EMBL/GenBank/DDBJ databases">
        <title>Iningainema tapete sp. nov. (Scytonemataceae, Cyanobacteria) from greenhouses in central Florida (USA) produces two types of nodularin with biosynthetic potential for microcystin-LR and anabaenopeptins.</title>
        <authorList>
            <person name="Berthold D.E."/>
            <person name="Lefler F.W."/>
            <person name="Huang I.-S."/>
            <person name="Abdulla H."/>
            <person name="Zimba P.V."/>
            <person name="Laughinghouse H.D. IV."/>
        </authorList>
    </citation>
    <scope>NUCLEOTIDE SEQUENCE</scope>
    <source>
        <strain evidence="2">BLCCT55</strain>
    </source>
</reference>
<accession>A0A8J7C463</accession>
<dbReference type="InterPro" id="IPR012296">
    <property type="entry name" value="Nuclease_put_TT1808"/>
</dbReference>
<keyword evidence="2" id="KW-0378">Hydrolase</keyword>
<evidence type="ECO:0000313" key="2">
    <source>
        <dbReference type="EMBL" id="MBD2770999.1"/>
    </source>
</evidence>
<sequence>MSVSTQNGVINSLAPAVPTEPVWRFSVEQYHQMIRLGIFTSDDPVELLEGWIIQKMPKNPPHRAATKLTRNALEEIVPGGWYVDTQEPITLEDSEPEPDVVIVRGNTLDYLDRHPGAQDLALVVEIADSTLERDRTFKKRLYARAGIPVYWIVNLVEKQIEVYTKPINLPEEQTYQQRKDYSILDEIAVVIEGNEIGLLTVQDLLP</sequence>
<dbReference type="InterPro" id="IPR008538">
    <property type="entry name" value="Uma2"/>
</dbReference>
<evidence type="ECO:0000313" key="3">
    <source>
        <dbReference type="Proteomes" id="UP000629098"/>
    </source>
</evidence>
<dbReference type="PANTHER" id="PTHR35400">
    <property type="entry name" value="SLR1083 PROTEIN"/>
    <property type="match status" value="1"/>
</dbReference>
<dbReference type="Gene3D" id="3.90.1570.10">
    <property type="entry name" value="tt1808, chain A"/>
    <property type="match status" value="1"/>
</dbReference>
<dbReference type="Pfam" id="PF05685">
    <property type="entry name" value="Uma2"/>
    <property type="match status" value="1"/>
</dbReference>
<keyword evidence="2" id="KW-0540">Nuclease</keyword>
<protein>
    <submittedName>
        <fullName evidence="2">Uma2 family endonuclease</fullName>
    </submittedName>
</protein>
<feature type="domain" description="Putative restriction endonuclease" evidence="1">
    <location>
        <begin position="27"/>
        <end position="185"/>
    </location>
</feature>
<dbReference type="GO" id="GO:0004519">
    <property type="term" value="F:endonuclease activity"/>
    <property type="evidence" value="ECO:0007669"/>
    <property type="project" value="UniProtKB-KW"/>
</dbReference>
<dbReference type="AlphaFoldDB" id="A0A8J7C463"/>
<dbReference type="EMBL" id="JACXAE010000012">
    <property type="protein sequence ID" value="MBD2770999.1"/>
    <property type="molecule type" value="Genomic_DNA"/>
</dbReference>
<dbReference type="PANTHER" id="PTHR35400:SF1">
    <property type="entry name" value="SLR1083 PROTEIN"/>
    <property type="match status" value="1"/>
</dbReference>
<organism evidence="2 3">
    <name type="scientific">Iningainema tapete BLCC-T55</name>
    <dbReference type="NCBI Taxonomy" id="2748662"/>
    <lineage>
        <taxon>Bacteria</taxon>
        <taxon>Bacillati</taxon>
        <taxon>Cyanobacteriota</taxon>
        <taxon>Cyanophyceae</taxon>
        <taxon>Nostocales</taxon>
        <taxon>Scytonemataceae</taxon>
        <taxon>Iningainema tapete</taxon>
    </lineage>
</organism>
<gene>
    <name evidence="2" type="ORF">ICL16_02375</name>
</gene>